<organism evidence="2">
    <name type="scientific">Gaeumannomyces tritici (strain R3-111a-1)</name>
    <name type="common">Wheat and barley take-all root rot fungus</name>
    <name type="synonym">Gaeumannomyces graminis var. tritici</name>
    <dbReference type="NCBI Taxonomy" id="644352"/>
    <lineage>
        <taxon>Eukaryota</taxon>
        <taxon>Fungi</taxon>
        <taxon>Dikarya</taxon>
        <taxon>Ascomycota</taxon>
        <taxon>Pezizomycotina</taxon>
        <taxon>Sordariomycetes</taxon>
        <taxon>Sordariomycetidae</taxon>
        <taxon>Magnaporthales</taxon>
        <taxon>Magnaporthaceae</taxon>
        <taxon>Gaeumannomyces</taxon>
    </lineage>
</organism>
<reference evidence="2" key="2">
    <citation type="submission" date="2010-07" db="EMBL/GenBank/DDBJ databases">
        <authorList>
            <consortium name="The Broad Institute Genome Sequencing Platform"/>
            <consortium name="Broad Institute Genome Sequencing Center for Infectious Disease"/>
            <person name="Ma L.-J."/>
            <person name="Dead R."/>
            <person name="Young S."/>
            <person name="Zeng Q."/>
            <person name="Koehrsen M."/>
            <person name="Alvarado L."/>
            <person name="Berlin A."/>
            <person name="Chapman S.B."/>
            <person name="Chen Z."/>
            <person name="Freedman E."/>
            <person name="Gellesch M."/>
            <person name="Goldberg J."/>
            <person name="Griggs A."/>
            <person name="Gujja S."/>
            <person name="Heilman E.R."/>
            <person name="Heiman D."/>
            <person name="Hepburn T."/>
            <person name="Howarth C."/>
            <person name="Jen D."/>
            <person name="Larson L."/>
            <person name="Mehta T."/>
            <person name="Neiman D."/>
            <person name="Pearson M."/>
            <person name="Roberts A."/>
            <person name="Saif S."/>
            <person name="Shea T."/>
            <person name="Shenoy N."/>
            <person name="Sisk P."/>
            <person name="Stolte C."/>
            <person name="Sykes S."/>
            <person name="Walk T."/>
            <person name="White J."/>
            <person name="Yandava C."/>
            <person name="Haas B."/>
            <person name="Nusbaum C."/>
            <person name="Birren B."/>
        </authorList>
    </citation>
    <scope>NUCLEOTIDE SEQUENCE</scope>
    <source>
        <strain evidence="2">R3-111a-1</strain>
    </source>
</reference>
<dbReference type="HOGENOM" id="CLU_3032489_0_0_1"/>
<feature type="region of interest" description="Disordered" evidence="1">
    <location>
        <begin position="32"/>
        <end position="55"/>
    </location>
</feature>
<dbReference type="GeneID" id="20354279"/>
<dbReference type="EnsemblFungi" id="EJT68610">
    <property type="protein sequence ID" value="EJT68610"/>
    <property type="gene ID" value="GGTG_13821"/>
</dbReference>
<evidence type="ECO:0000256" key="1">
    <source>
        <dbReference type="SAM" id="MobiDB-lite"/>
    </source>
</evidence>
<evidence type="ECO:0000313" key="4">
    <source>
        <dbReference type="Proteomes" id="UP000006039"/>
    </source>
</evidence>
<name>J3PJY0_GAET3</name>
<reference evidence="2" key="3">
    <citation type="submission" date="2010-09" db="EMBL/GenBank/DDBJ databases">
        <title>Annotation of Gaeumannomyces graminis var. tritici R3-111a-1.</title>
        <authorList>
            <consortium name="The Broad Institute Genome Sequencing Platform"/>
            <person name="Ma L.-J."/>
            <person name="Dead R."/>
            <person name="Young S.K."/>
            <person name="Zeng Q."/>
            <person name="Gargeya S."/>
            <person name="Fitzgerald M."/>
            <person name="Haas B."/>
            <person name="Abouelleil A."/>
            <person name="Alvarado L."/>
            <person name="Arachchi H.M."/>
            <person name="Berlin A."/>
            <person name="Brown A."/>
            <person name="Chapman S.B."/>
            <person name="Chen Z."/>
            <person name="Dunbar C."/>
            <person name="Freedman E."/>
            <person name="Gearin G."/>
            <person name="Gellesch M."/>
            <person name="Goldberg J."/>
            <person name="Griggs A."/>
            <person name="Gujja S."/>
            <person name="Heiman D."/>
            <person name="Howarth C."/>
            <person name="Larson L."/>
            <person name="Lui A."/>
            <person name="MacDonald P.J.P."/>
            <person name="Mehta T."/>
            <person name="Montmayeur A."/>
            <person name="Murphy C."/>
            <person name="Neiman D."/>
            <person name="Pearson M."/>
            <person name="Priest M."/>
            <person name="Roberts A."/>
            <person name="Saif S."/>
            <person name="Shea T."/>
            <person name="Shenoy N."/>
            <person name="Sisk P."/>
            <person name="Stolte C."/>
            <person name="Sykes S."/>
            <person name="Yandava C."/>
            <person name="Wortman J."/>
            <person name="Nusbaum C."/>
            <person name="Birren B."/>
        </authorList>
    </citation>
    <scope>NUCLEOTIDE SEQUENCE</scope>
    <source>
        <strain evidence="2">R3-111a-1</strain>
    </source>
</reference>
<reference evidence="3" key="5">
    <citation type="submission" date="2018-04" db="UniProtKB">
        <authorList>
            <consortium name="EnsemblFungi"/>
        </authorList>
    </citation>
    <scope>IDENTIFICATION</scope>
    <source>
        <strain evidence="3">R3-111a-1</strain>
    </source>
</reference>
<sequence length="55" mass="5684">MFLTVGADAMRCATLCLPACLVWSGSHLSPTVGGHAAPPSASHKNRSVVTGYRSL</sequence>
<dbReference type="VEuPathDB" id="FungiDB:GGTG_13821"/>
<dbReference type="Proteomes" id="UP000006039">
    <property type="component" value="Unassembled WGS sequence"/>
</dbReference>
<reference evidence="3" key="4">
    <citation type="journal article" date="2015" name="G3 (Bethesda)">
        <title>Genome sequences of three phytopathogenic species of the Magnaporthaceae family of fungi.</title>
        <authorList>
            <person name="Okagaki L.H."/>
            <person name="Nunes C.C."/>
            <person name="Sailsbery J."/>
            <person name="Clay B."/>
            <person name="Brown D."/>
            <person name="John T."/>
            <person name="Oh Y."/>
            <person name="Young N."/>
            <person name="Fitzgerald M."/>
            <person name="Haas B.J."/>
            <person name="Zeng Q."/>
            <person name="Young S."/>
            <person name="Adiconis X."/>
            <person name="Fan L."/>
            <person name="Levin J.Z."/>
            <person name="Mitchell T.K."/>
            <person name="Okubara P.A."/>
            <person name="Farman M.L."/>
            <person name="Kohn L.M."/>
            <person name="Birren B."/>
            <person name="Ma L.-J."/>
            <person name="Dean R.A."/>
        </authorList>
    </citation>
    <scope>NUCLEOTIDE SEQUENCE</scope>
    <source>
        <strain evidence="3">R3-111a-1</strain>
    </source>
</reference>
<evidence type="ECO:0000313" key="2">
    <source>
        <dbReference type="EMBL" id="EJT68610.1"/>
    </source>
</evidence>
<accession>J3PJY0</accession>
<reference evidence="4" key="1">
    <citation type="submission" date="2010-07" db="EMBL/GenBank/DDBJ databases">
        <title>The genome sequence of Gaeumannomyces graminis var. tritici strain R3-111a-1.</title>
        <authorList>
            <consortium name="The Broad Institute Genome Sequencing Platform"/>
            <person name="Ma L.-J."/>
            <person name="Dead R."/>
            <person name="Young S."/>
            <person name="Zeng Q."/>
            <person name="Koehrsen M."/>
            <person name="Alvarado L."/>
            <person name="Berlin A."/>
            <person name="Chapman S.B."/>
            <person name="Chen Z."/>
            <person name="Freedman E."/>
            <person name="Gellesch M."/>
            <person name="Goldberg J."/>
            <person name="Griggs A."/>
            <person name="Gujja S."/>
            <person name="Heilman E.R."/>
            <person name="Heiman D."/>
            <person name="Hepburn T."/>
            <person name="Howarth C."/>
            <person name="Jen D."/>
            <person name="Larson L."/>
            <person name="Mehta T."/>
            <person name="Neiman D."/>
            <person name="Pearson M."/>
            <person name="Roberts A."/>
            <person name="Saif S."/>
            <person name="Shea T."/>
            <person name="Shenoy N."/>
            <person name="Sisk P."/>
            <person name="Stolte C."/>
            <person name="Sykes S."/>
            <person name="Walk T."/>
            <person name="White J."/>
            <person name="Yandava C."/>
            <person name="Haas B."/>
            <person name="Nusbaum C."/>
            <person name="Birren B."/>
        </authorList>
    </citation>
    <scope>NUCLEOTIDE SEQUENCE [LARGE SCALE GENOMIC DNA]</scope>
    <source>
        <strain evidence="4">R3-111a-1</strain>
    </source>
</reference>
<protein>
    <submittedName>
        <fullName evidence="2 3">Uncharacterized protein</fullName>
    </submittedName>
</protein>
<dbReference type="AlphaFoldDB" id="J3PJY0"/>
<dbReference type="RefSeq" id="XP_009230006.1">
    <property type="nucleotide sequence ID" value="XM_009231742.1"/>
</dbReference>
<proteinExistence type="predicted"/>
<keyword evidence="4" id="KW-1185">Reference proteome</keyword>
<gene>
    <name evidence="3" type="primary">20354279</name>
    <name evidence="2" type="ORF">GGTG_13821</name>
</gene>
<dbReference type="EMBL" id="GL385452">
    <property type="protein sequence ID" value="EJT68610.1"/>
    <property type="molecule type" value="Genomic_DNA"/>
</dbReference>
<evidence type="ECO:0000313" key="3">
    <source>
        <dbReference type="EnsemblFungi" id="EJT68610"/>
    </source>
</evidence>